<evidence type="ECO:0000313" key="2">
    <source>
        <dbReference type="EMBL" id="KAG6118801.1"/>
    </source>
</evidence>
<sequence length="250" mass="29174">MEIQTAWEVYDTSGDRAVFHHTEIIIRGNDDQFFLATTELDRIAAFTIDLEKLDKFAIDNNTVWPPYSARLLRAPTPVPQDSYIKEPNLLDYDRTPNAEPLSNLVLHEIEAYELLRKHPHPNIVDYRGCVVIDGRIRGLCLAKYKMTLRERMDESTDFDKDLVIDGIERGIRHLHSLGIVHNDINPRNVMFDELDRPIIIDFDSWQREGQKLDYKAGTLDWRIEGTEYARFENDFYGLSKLRELIHNSCP</sequence>
<dbReference type="PROSITE" id="PS50011">
    <property type="entry name" value="PROTEIN_KINASE_DOM"/>
    <property type="match status" value="1"/>
</dbReference>
<dbReference type="GO" id="GO:0005524">
    <property type="term" value="F:ATP binding"/>
    <property type="evidence" value="ECO:0007669"/>
    <property type="project" value="InterPro"/>
</dbReference>
<dbReference type="Pfam" id="PF00069">
    <property type="entry name" value="Pkinase"/>
    <property type="match status" value="1"/>
</dbReference>
<organism evidence="2 3">
    <name type="scientific">Claviceps humidiphila</name>
    <dbReference type="NCBI Taxonomy" id="1294629"/>
    <lineage>
        <taxon>Eukaryota</taxon>
        <taxon>Fungi</taxon>
        <taxon>Dikarya</taxon>
        <taxon>Ascomycota</taxon>
        <taxon>Pezizomycotina</taxon>
        <taxon>Sordariomycetes</taxon>
        <taxon>Hypocreomycetidae</taxon>
        <taxon>Hypocreales</taxon>
        <taxon>Clavicipitaceae</taxon>
        <taxon>Claviceps</taxon>
    </lineage>
</organism>
<dbReference type="InterPro" id="IPR000719">
    <property type="entry name" value="Prot_kinase_dom"/>
</dbReference>
<dbReference type="Proteomes" id="UP000732380">
    <property type="component" value="Unassembled WGS sequence"/>
</dbReference>
<evidence type="ECO:0000259" key="1">
    <source>
        <dbReference type="PROSITE" id="PS50011"/>
    </source>
</evidence>
<comment type="caution">
    <text evidence="2">The sequence shown here is derived from an EMBL/GenBank/DDBJ whole genome shotgun (WGS) entry which is preliminary data.</text>
</comment>
<dbReference type="GO" id="GO:0004672">
    <property type="term" value="F:protein kinase activity"/>
    <property type="evidence" value="ECO:0007669"/>
    <property type="project" value="InterPro"/>
</dbReference>
<feature type="domain" description="Protein kinase" evidence="1">
    <location>
        <begin position="19"/>
        <end position="250"/>
    </location>
</feature>
<keyword evidence="3" id="KW-1185">Reference proteome</keyword>
<accession>A0A9P7TW40</accession>
<name>A0A9P7TW40_9HYPO</name>
<gene>
    <name evidence="2" type="ORF">E4U13_008245</name>
</gene>
<dbReference type="Gene3D" id="1.10.510.10">
    <property type="entry name" value="Transferase(Phosphotransferase) domain 1"/>
    <property type="match status" value="1"/>
</dbReference>
<dbReference type="AlphaFoldDB" id="A0A9P7TW40"/>
<reference evidence="2 3" key="1">
    <citation type="journal article" date="2020" name="bioRxiv">
        <title>Whole genome comparisons of ergot fungi reveals the divergence and evolution of species within the genus Claviceps are the result of varying mechanisms driving genome evolution and host range expansion.</title>
        <authorList>
            <person name="Wyka S.A."/>
            <person name="Mondo S.J."/>
            <person name="Liu M."/>
            <person name="Dettman J."/>
            <person name="Nalam V."/>
            <person name="Broders K.D."/>
        </authorList>
    </citation>
    <scope>NUCLEOTIDE SEQUENCE [LARGE SCALE GENOMIC DNA]</scope>
    <source>
        <strain evidence="2 3">LM576</strain>
    </source>
</reference>
<dbReference type="InterPro" id="IPR011009">
    <property type="entry name" value="Kinase-like_dom_sf"/>
</dbReference>
<evidence type="ECO:0000313" key="3">
    <source>
        <dbReference type="Proteomes" id="UP000732380"/>
    </source>
</evidence>
<protein>
    <recommendedName>
        <fullName evidence="1">Protein kinase domain-containing protein</fullName>
    </recommendedName>
</protein>
<dbReference type="EMBL" id="SRQM01000093">
    <property type="protein sequence ID" value="KAG6118801.1"/>
    <property type="molecule type" value="Genomic_DNA"/>
</dbReference>
<proteinExistence type="predicted"/>
<dbReference type="SUPFAM" id="SSF56112">
    <property type="entry name" value="Protein kinase-like (PK-like)"/>
    <property type="match status" value="1"/>
</dbReference>